<evidence type="ECO:0000313" key="2">
    <source>
        <dbReference type="EMBL" id="ELS51966.1"/>
    </source>
</evidence>
<organism evidence="2 3">
    <name type="scientific">Streptomyces viridochromogenes Tue57</name>
    <dbReference type="NCBI Taxonomy" id="1160705"/>
    <lineage>
        <taxon>Bacteria</taxon>
        <taxon>Bacillati</taxon>
        <taxon>Actinomycetota</taxon>
        <taxon>Actinomycetes</taxon>
        <taxon>Kitasatosporales</taxon>
        <taxon>Streptomycetaceae</taxon>
        <taxon>Streptomyces</taxon>
    </lineage>
</organism>
<evidence type="ECO:0000256" key="1">
    <source>
        <dbReference type="SAM" id="MobiDB-lite"/>
    </source>
</evidence>
<protein>
    <submittedName>
        <fullName evidence="2">Uncharacterized protein</fullName>
    </submittedName>
</protein>
<name>L8P335_STRVR</name>
<reference evidence="2 3" key="1">
    <citation type="journal article" date="2013" name="Genome Announc.">
        <title>Draft Genome Sequence of Streptomyces viridochromogenes Strain Tu57, Producer of Avilamycin.</title>
        <authorList>
            <person name="Gruning B.A."/>
            <person name="Erxleben A."/>
            <person name="Hahnlein A."/>
            <person name="Gunther S."/>
        </authorList>
    </citation>
    <scope>NUCLEOTIDE SEQUENCE [LARGE SCALE GENOMIC DNA]</scope>
    <source>
        <strain evidence="2 3">Tue57</strain>
    </source>
</reference>
<gene>
    <name evidence="2" type="ORF">STVIR_7038</name>
</gene>
<evidence type="ECO:0000313" key="3">
    <source>
        <dbReference type="Proteomes" id="UP000011205"/>
    </source>
</evidence>
<dbReference type="EMBL" id="AMLP01000222">
    <property type="protein sequence ID" value="ELS51966.1"/>
    <property type="molecule type" value="Genomic_DNA"/>
</dbReference>
<dbReference type="Proteomes" id="UP000011205">
    <property type="component" value="Unassembled WGS sequence"/>
</dbReference>
<sequence>MSFRGQDQAGRSGRRLVQRSTDSSTPPHADHLRSRRQPLDSAWTASGPIVA</sequence>
<dbReference type="AlphaFoldDB" id="L8P335"/>
<accession>L8P335</accession>
<proteinExistence type="predicted"/>
<comment type="caution">
    <text evidence="2">The sequence shown here is derived from an EMBL/GenBank/DDBJ whole genome shotgun (WGS) entry which is preliminary data.</text>
</comment>
<dbReference type="PATRIC" id="fig|1160705.3.peg.6952"/>
<feature type="region of interest" description="Disordered" evidence="1">
    <location>
        <begin position="1"/>
        <end position="51"/>
    </location>
</feature>